<name>A0ACC3A6Q1_9EURO</name>
<dbReference type="EMBL" id="JAPDRQ010000081">
    <property type="protein sequence ID" value="KAJ9656254.1"/>
    <property type="molecule type" value="Genomic_DNA"/>
</dbReference>
<comment type="caution">
    <text evidence="1">The sequence shown here is derived from an EMBL/GenBank/DDBJ whole genome shotgun (WGS) entry which is preliminary data.</text>
</comment>
<keyword evidence="2" id="KW-1185">Reference proteome</keyword>
<dbReference type="Proteomes" id="UP001172386">
    <property type="component" value="Unassembled WGS sequence"/>
</dbReference>
<reference evidence="1" key="1">
    <citation type="submission" date="2022-10" db="EMBL/GenBank/DDBJ databases">
        <title>Culturing micro-colonial fungi from biological soil crusts in the Mojave desert and describing Neophaeococcomyces mojavensis, and introducing the new genera and species Taxawa tesnikishii.</title>
        <authorList>
            <person name="Kurbessoian T."/>
            <person name="Stajich J.E."/>
        </authorList>
    </citation>
    <scope>NUCLEOTIDE SEQUENCE</scope>
    <source>
        <strain evidence="1">JES_112</strain>
    </source>
</reference>
<evidence type="ECO:0000313" key="2">
    <source>
        <dbReference type="Proteomes" id="UP001172386"/>
    </source>
</evidence>
<protein>
    <submittedName>
        <fullName evidence="1">Uncharacterized protein</fullName>
    </submittedName>
</protein>
<evidence type="ECO:0000313" key="1">
    <source>
        <dbReference type="EMBL" id="KAJ9656254.1"/>
    </source>
</evidence>
<organism evidence="1 2">
    <name type="scientific">Neophaeococcomyces mojaviensis</name>
    <dbReference type="NCBI Taxonomy" id="3383035"/>
    <lineage>
        <taxon>Eukaryota</taxon>
        <taxon>Fungi</taxon>
        <taxon>Dikarya</taxon>
        <taxon>Ascomycota</taxon>
        <taxon>Pezizomycotina</taxon>
        <taxon>Eurotiomycetes</taxon>
        <taxon>Chaetothyriomycetidae</taxon>
        <taxon>Chaetothyriales</taxon>
        <taxon>Chaetothyriales incertae sedis</taxon>
        <taxon>Neophaeococcomyces</taxon>
    </lineage>
</organism>
<accession>A0ACC3A6Q1</accession>
<sequence>MAPISAWWTGMVYMFDFLTGSPRSLYSSKYAPGLQIPVQPVKPQATKYPIFDPPDDLEDLPFRCEYPDYPEEDGWVSCNTATNRQCWLKNTKTGQQFDITTNYEKNGPKGIVRNYYLELANFTRNPDGFGDIYVQLFNNSFPGPRLQACWGDQIRITIKNLLSGDHTTENPGNGTTVHWHGFRQLNTGFMDGVNAITQCPIAPGEEFTYVFNATQYGSSWYHSHYSLQYPAGAIAPFTVYGPMSKNYDHQLYPIIMSDWIHQSFFSVYEKWDLSIKNGGRIFIDNILQNGIGDSQGHWPPFSSSDSQSGQTQANPQFHEVLFQKGVKYLIRLINAAADTTFVFSIDNHKFWVISTDFVAIEPYLTDHVVVGIGQRYNIIVEAIPDKFTNDQNYWIRTIPAVNCTAFDDELPSNLIPDEHTGIVRYTLNDKKPTTTRQDFPLVCADETYYRHLSPIVEWNVSPSRHILDPFYLSIHQNNSGYPYWPCQKNVTRFELVSDHPMWLNFSNPTVLNLDQDFSLKPWLAEVNTGDIDNEEWVQLTIVSGQKEDQNPYLPHPVPKVPNTFVPGQHPIHLHGHDFAVLAQCVPDGRTVCDLATAEPRLDNPPRRDVVFLPDNGYLILAFKADNPGVWLMHCHIAFHASLGLAAQIVENRHKIPKVWQLGWDEPLFDMCKAWDATDPAGVSDPCMYLNPDEEPLQTESGI</sequence>
<proteinExistence type="predicted"/>
<gene>
    <name evidence="1" type="ORF">H2198_005105</name>
</gene>